<name>A0A6L7G0V1_9RHOB</name>
<dbReference type="InterPro" id="IPR039425">
    <property type="entry name" value="RNA_pol_sigma-70-like"/>
</dbReference>
<dbReference type="SUPFAM" id="SSF88946">
    <property type="entry name" value="Sigma2 domain of RNA polymerase sigma factors"/>
    <property type="match status" value="1"/>
</dbReference>
<evidence type="ECO:0000259" key="5">
    <source>
        <dbReference type="Pfam" id="PF04542"/>
    </source>
</evidence>
<evidence type="ECO:0000256" key="1">
    <source>
        <dbReference type="ARBA" id="ARBA00010641"/>
    </source>
</evidence>
<dbReference type="InterPro" id="IPR013325">
    <property type="entry name" value="RNA_pol_sigma_r2"/>
</dbReference>
<dbReference type="RefSeq" id="WP_160893818.1">
    <property type="nucleotide sequence ID" value="NZ_WUMU01000006.1"/>
</dbReference>
<reference evidence="7 8" key="1">
    <citation type="submission" date="2019-12" db="EMBL/GenBank/DDBJ databases">
        <authorList>
            <person name="Li M."/>
        </authorList>
    </citation>
    <scope>NUCLEOTIDE SEQUENCE [LARGE SCALE GENOMIC DNA]</scope>
    <source>
        <strain evidence="7 8">GBMRC 2024</strain>
    </source>
</reference>
<dbReference type="Proteomes" id="UP000477911">
    <property type="component" value="Unassembled WGS sequence"/>
</dbReference>
<evidence type="ECO:0000256" key="4">
    <source>
        <dbReference type="ARBA" id="ARBA00023163"/>
    </source>
</evidence>
<dbReference type="InterPro" id="IPR014284">
    <property type="entry name" value="RNA_pol_sigma-70_dom"/>
</dbReference>
<dbReference type="Pfam" id="PF08281">
    <property type="entry name" value="Sigma70_r4_2"/>
    <property type="match status" value="1"/>
</dbReference>
<dbReference type="Gene3D" id="1.10.10.10">
    <property type="entry name" value="Winged helix-like DNA-binding domain superfamily/Winged helix DNA-binding domain"/>
    <property type="match status" value="1"/>
</dbReference>
<protein>
    <submittedName>
        <fullName evidence="7">Sigma-70 family RNA polymerase sigma factor</fullName>
    </submittedName>
</protein>
<keyword evidence="2" id="KW-0805">Transcription regulation</keyword>
<dbReference type="InterPro" id="IPR007627">
    <property type="entry name" value="RNA_pol_sigma70_r2"/>
</dbReference>
<keyword evidence="8" id="KW-1185">Reference proteome</keyword>
<sequence>MSGRLDRWIADLFRDHHREMVWRAARLLGDRDRGEDAVQTTYARLVAGAAPEVANPRAYAITALRRVAFDVMARHRREWLYRIDFDGIEDLPGAHDTEAQVAARERVLRLAVLLNELPQSCSAAFMMNKIDGLTHREIAQRMGISTSMVEKHVMRALKHCREVLLEL</sequence>
<evidence type="ECO:0000256" key="3">
    <source>
        <dbReference type="ARBA" id="ARBA00023082"/>
    </source>
</evidence>
<gene>
    <name evidence="7" type="ORF">GR170_08960</name>
</gene>
<dbReference type="GO" id="GO:0003677">
    <property type="term" value="F:DNA binding"/>
    <property type="evidence" value="ECO:0007669"/>
    <property type="project" value="InterPro"/>
</dbReference>
<accession>A0A6L7G0V1</accession>
<keyword evidence="3" id="KW-0731">Sigma factor</keyword>
<dbReference type="GO" id="GO:0016987">
    <property type="term" value="F:sigma factor activity"/>
    <property type="evidence" value="ECO:0007669"/>
    <property type="project" value="UniProtKB-KW"/>
</dbReference>
<comment type="caution">
    <text evidence="7">The sequence shown here is derived from an EMBL/GenBank/DDBJ whole genome shotgun (WGS) entry which is preliminary data.</text>
</comment>
<keyword evidence="4" id="KW-0804">Transcription</keyword>
<proteinExistence type="inferred from homology"/>
<evidence type="ECO:0000256" key="2">
    <source>
        <dbReference type="ARBA" id="ARBA00023015"/>
    </source>
</evidence>
<dbReference type="InterPro" id="IPR036388">
    <property type="entry name" value="WH-like_DNA-bd_sf"/>
</dbReference>
<dbReference type="AlphaFoldDB" id="A0A6L7G0V1"/>
<dbReference type="SUPFAM" id="SSF88659">
    <property type="entry name" value="Sigma3 and sigma4 domains of RNA polymerase sigma factors"/>
    <property type="match status" value="1"/>
</dbReference>
<comment type="similarity">
    <text evidence="1">Belongs to the sigma-70 factor family. ECF subfamily.</text>
</comment>
<dbReference type="InterPro" id="IPR013324">
    <property type="entry name" value="RNA_pol_sigma_r3/r4-like"/>
</dbReference>
<dbReference type="GO" id="GO:0006352">
    <property type="term" value="P:DNA-templated transcription initiation"/>
    <property type="evidence" value="ECO:0007669"/>
    <property type="project" value="InterPro"/>
</dbReference>
<dbReference type="PANTHER" id="PTHR43133:SF63">
    <property type="entry name" value="RNA POLYMERASE SIGMA FACTOR FECI-RELATED"/>
    <property type="match status" value="1"/>
</dbReference>
<organism evidence="7 8">
    <name type="scientific">Pseudooceanicola albus</name>
    <dbReference type="NCBI Taxonomy" id="2692189"/>
    <lineage>
        <taxon>Bacteria</taxon>
        <taxon>Pseudomonadati</taxon>
        <taxon>Pseudomonadota</taxon>
        <taxon>Alphaproteobacteria</taxon>
        <taxon>Rhodobacterales</taxon>
        <taxon>Paracoccaceae</taxon>
        <taxon>Pseudooceanicola</taxon>
    </lineage>
</organism>
<dbReference type="InterPro" id="IPR013249">
    <property type="entry name" value="RNA_pol_sigma70_r4_t2"/>
</dbReference>
<evidence type="ECO:0000259" key="6">
    <source>
        <dbReference type="Pfam" id="PF08281"/>
    </source>
</evidence>
<dbReference type="Pfam" id="PF04542">
    <property type="entry name" value="Sigma70_r2"/>
    <property type="match status" value="1"/>
</dbReference>
<feature type="domain" description="RNA polymerase sigma-70 region 2" evidence="5">
    <location>
        <begin position="12"/>
        <end position="77"/>
    </location>
</feature>
<evidence type="ECO:0000313" key="7">
    <source>
        <dbReference type="EMBL" id="MXN17964.1"/>
    </source>
</evidence>
<dbReference type="EMBL" id="WUMU01000006">
    <property type="protein sequence ID" value="MXN17964.1"/>
    <property type="molecule type" value="Genomic_DNA"/>
</dbReference>
<dbReference type="NCBIfam" id="TIGR02937">
    <property type="entry name" value="sigma70-ECF"/>
    <property type="match status" value="1"/>
</dbReference>
<feature type="domain" description="RNA polymerase sigma factor 70 region 4 type 2" evidence="6">
    <location>
        <begin position="109"/>
        <end position="160"/>
    </location>
</feature>
<dbReference type="PANTHER" id="PTHR43133">
    <property type="entry name" value="RNA POLYMERASE ECF-TYPE SIGMA FACTO"/>
    <property type="match status" value="1"/>
</dbReference>
<dbReference type="Gene3D" id="1.10.1740.10">
    <property type="match status" value="1"/>
</dbReference>
<evidence type="ECO:0000313" key="8">
    <source>
        <dbReference type="Proteomes" id="UP000477911"/>
    </source>
</evidence>